<keyword evidence="3" id="KW-1185">Reference proteome</keyword>
<reference evidence="2 3" key="1">
    <citation type="submission" date="2015-09" db="EMBL/GenBank/DDBJ databases">
        <title>Genome sequence of Oxobacter pfennigii DSM 3222.</title>
        <authorList>
            <person name="Poehlein A."/>
            <person name="Bengelsdorf F.R."/>
            <person name="Schiel-Bengelsdorf B."/>
            <person name="Duerre P."/>
            <person name="Daniel R."/>
        </authorList>
    </citation>
    <scope>NUCLEOTIDE SEQUENCE [LARGE SCALE GENOMIC DNA]</scope>
    <source>
        <strain evidence="2 3">DSM 3222</strain>
    </source>
</reference>
<keyword evidence="1" id="KW-1133">Transmembrane helix</keyword>
<evidence type="ECO:0000256" key="1">
    <source>
        <dbReference type="SAM" id="Phobius"/>
    </source>
</evidence>
<sequence length="135" mass="15358">MVAALKFISDMLNNMHDDIMGICSSLGLNLTDKELHFWIIGITGIIIFIIADYVFKKLSKWNVSIISFIYTFTVLIVLVFSLEIQQKITGRGRMDFADIEAGLYGFALAFGVYILLRLIVYLCGKLLKFINKKVH</sequence>
<feature type="transmembrane region" description="Helical" evidence="1">
    <location>
        <begin position="35"/>
        <end position="55"/>
    </location>
</feature>
<keyword evidence="1" id="KW-0812">Transmembrane</keyword>
<dbReference type="Proteomes" id="UP000050326">
    <property type="component" value="Unassembled WGS sequence"/>
</dbReference>
<gene>
    <name evidence="2" type="ORF">OXPF_43040</name>
</gene>
<proteinExistence type="predicted"/>
<dbReference type="STRING" id="36849.OXPF_43040"/>
<comment type="caution">
    <text evidence="2">The sequence shown here is derived from an EMBL/GenBank/DDBJ whole genome shotgun (WGS) entry which is preliminary data.</text>
</comment>
<dbReference type="OrthoDB" id="2868470at2"/>
<dbReference type="PATRIC" id="fig|36849.3.peg.4550"/>
<evidence type="ECO:0000313" key="3">
    <source>
        <dbReference type="Proteomes" id="UP000050326"/>
    </source>
</evidence>
<accession>A0A0P9ABR3</accession>
<protein>
    <submittedName>
        <fullName evidence="2">Uncharacterized protein</fullName>
    </submittedName>
</protein>
<keyword evidence="1" id="KW-0472">Membrane</keyword>
<dbReference type="AlphaFoldDB" id="A0A0P9ABR3"/>
<evidence type="ECO:0000313" key="2">
    <source>
        <dbReference type="EMBL" id="KPU42519.1"/>
    </source>
</evidence>
<feature type="transmembrane region" description="Helical" evidence="1">
    <location>
        <begin position="102"/>
        <end position="123"/>
    </location>
</feature>
<feature type="transmembrane region" description="Helical" evidence="1">
    <location>
        <begin position="62"/>
        <end position="82"/>
    </location>
</feature>
<dbReference type="RefSeq" id="WP_054877222.1">
    <property type="nucleotide sequence ID" value="NZ_LKET01000068.1"/>
</dbReference>
<dbReference type="EMBL" id="LKET01000068">
    <property type="protein sequence ID" value="KPU42519.1"/>
    <property type="molecule type" value="Genomic_DNA"/>
</dbReference>
<name>A0A0P9ABR3_9CLOT</name>
<organism evidence="2 3">
    <name type="scientific">Oxobacter pfennigii</name>
    <dbReference type="NCBI Taxonomy" id="36849"/>
    <lineage>
        <taxon>Bacteria</taxon>
        <taxon>Bacillati</taxon>
        <taxon>Bacillota</taxon>
        <taxon>Clostridia</taxon>
        <taxon>Eubacteriales</taxon>
        <taxon>Clostridiaceae</taxon>
        <taxon>Oxobacter</taxon>
    </lineage>
</organism>